<proteinExistence type="predicted"/>
<evidence type="ECO:0000313" key="1">
    <source>
        <dbReference type="EMBL" id="MDQ0173087.1"/>
    </source>
</evidence>
<keyword evidence="2" id="KW-1185">Reference proteome</keyword>
<accession>A0ABT9WJD8</accession>
<sequence>MDDARGLVISWKYPFLKLIDLHSVAVQNYCDLVIQVRTLTGGFWLSESIVLRLEGCNKEKQKEKVGQIISTGYIVMKCLTTRVGDRYNRYFARILIFFPRR</sequence>
<comment type="caution">
    <text evidence="1">The sequence shown here is derived from an EMBL/GenBank/DDBJ whole genome shotgun (WGS) entry which is preliminary data.</text>
</comment>
<gene>
    <name evidence="1" type="ORF">J2T19_004579</name>
</gene>
<reference evidence="1 2" key="1">
    <citation type="submission" date="2023-07" db="EMBL/GenBank/DDBJ databases">
        <title>Sorghum-associated microbial communities from plants grown in Nebraska, USA.</title>
        <authorList>
            <person name="Schachtman D."/>
        </authorList>
    </citation>
    <scope>NUCLEOTIDE SEQUENCE [LARGE SCALE GENOMIC DNA]</scope>
    <source>
        <strain evidence="1 2">DS1314</strain>
    </source>
</reference>
<organism evidence="1 2">
    <name type="scientific">Paenibacillus tundrae</name>
    <dbReference type="NCBI Taxonomy" id="528187"/>
    <lineage>
        <taxon>Bacteria</taxon>
        <taxon>Bacillati</taxon>
        <taxon>Bacillota</taxon>
        <taxon>Bacilli</taxon>
        <taxon>Bacillales</taxon>
        <taxon>Paenibacillaceae</taxon>
        <taxon>Paenibacillus</taxon>
    </lineage>
</organism>
<dbReference type="EMBL" id="JAUSTI010000016">
    <property type="protein sequence ID" value="MDQ0173087.1"/>
    <property type="molecule type" value="Genomic_DNA"/>
</dbReference>
<dbReference type="Proteomes" id="UP001233836">
    <property type="component" value="Unassembled WGS sequence"/>
</dbReference>
<name>A0ABT9WJD8_9BACL</name>
<protein>
    <submittedName>
        <fullName evidence="1">Uncharacterized protein</fullName>
    </submittedName>
</protein>
<evidence type="ECO:0000313" key="2">
    <source>
        <dbReference type="Proteomes" id="UP001233836"/>
    </source>
</evidence>